<feature type="binding site" evidence="4">
    <location>
        <position position="135"/>
    </location>
    <ligand>
        <name>D-ribulose 5-phosphate</name>
        <dbReference type="ChEBI" id="CHEBI:58121"/>
    </ligand>
</feature>
<reference evidence="5" key="1">
    <citation type="submission" date="2020-10" db="EMBL/GenBank/DDBJ databases">
        <authorList>
            <person name="Gilroy R."/>
        </authorList>
    </citation>
    <scope>NUCLEOTIDE SEQUENCE</scope>
    <source>
        <strain evidence="5">ChiSxjej2B14-6234</strain>
    </source>
</reference>
<evidence type="ECO:0000256" key="1">
    <source>
        <dbReference type="ARBA" id="ARBA00008754"/>
    </source>
</evidence>
<dbReference type="InterPro" id="IPR004785">
    <property type="entry name" value="RpiB"/>
</dbReference>
<dbReference type="GO" id="GO:0004751">
    <property type="term" value="F:ribose-5-phosphate isomerase activity"/>
    <property type="evidence" value="ECO:0007669"/>
    <property type="project" value="UniProtKB-EC"/>
</dbReference>
<dbReference type="NCBIfam" id="NF004051">
    <property type="entry name" value="PRK05571.1"/>
    <property type="match status" value="1"/>
</dbReference>
<dbReference type="PIRSF" id="PIRSF005384">
    <property type="entry name" value="RpiB_LacA_B"/>
    <property type="match status" value="1"/>
</dbReference>
<feature type="binding site" evidence="4">
    <location>
        <position position="131"/>
    </location>
    <ligand>
        <name>D-ribulose 5-phosphate</name>
        <dbReference type="ChEBI" id="CHEBI:58121"/>
    </ligand>
</feature>
<feature type="active site" description="Proton acceptor" evidence="3">
    <location>
        <position position="64"/>
    </location>
</feature>
<dbReference type="NCBIfam" id="TIGR00689">
    <property type="entry name" value="rpiB_lacA_lacB"/>
    <property type="match status" value="1"/>
</dbReference>
<sequence length="145" mass="15485">MLLIGSDHAGFALKKVLIEELERRGVAYTDVGAFSGEAVDYPNIAAKVARAVAAGEAERGILVCGTGIGMSMAANKVQGIRAAVCHDVFSARMTRMHNDANILCMGERVIGPGLAVDVMNAFLDAAFEGGRHQRRVDLITELEKR</sequence>
<dbReference type="PANTHER" id="PTHR43732:SF1">
    <property type="entry name" value="RIBOSE 5-PHOSPHATE ISOMERASE"/>
    <property type="match status" value="1"/>
</dbReference>
<dbReference type="InterPro" id="IPR036569">
    <property type="entry name" value="RpiB_LacA_LacB_sf"/>
</dbReference>
<dbReference type="Gene3D" id="3.40.1400.10">
    <property type="entry name" value="Sugar-phosphate isomerase, RpiB/LacA/LacB"/>
    <property type="match status" value="1"/>
</dbReference>
<evidence type="ECO:0000313" key="6">
    <source>
        <dbReference type="Proteomes" id="UP000886887"/>
    </source>
</evidence>
<dbReference type="InterPro" id="IPR003500">
    <property type="entry name" value="RpiB_LacA_LacB"/>
</dbReference>
<dbReference type="InterPro" id="IPR051812">
    <property type="entry name" value="SPI_LacAB/RpiB"/>
</dbReference>
<dbReference type="EMBL" id="DVFJ01000006">
    <property type="protein sequence ID" value="HIQ70956.1"/>
    <property type="molecule type" value="Genomic_DNA"/>
</dbReference>
<evidence type="ECO:0000256" key="4">
    <source>
        <dbReference type="PIRSR" id="PIRSR005384-2"/>
    </source>
</evidence>
<evidence type="ECO:0000256" key="3">
    <source>
        <dbReference type="PIRSR" id="PIRSR005384-1"/>
    </source>
</evidence>
<dbReference type="Proteomes" id="UP000886887">
    <property type="component" value="Unassembled WGS sequence"/>
</dbReference>
<dbReference type="AlphaFoldDB" id="A0A9D1CPL4"/>
<name>A0A9D1CPL4_9FIRM</name>
<dbReference type="EC" id="5.3.1.6" evidence="5"/>
<gene>
    <name evidence="5" type="primary">rpiB</name>
    <name evidence="5" type="ORF">IAB73_01940</name>
</gene>
<feature type="binding site" evidence="4">
    <location>
        <position position="108"/>
    </location>
    <ligand>
        <name>D-ribulose 5-phosphate</name>
        <dbReference type="ChEBI" id="CHEBI:58121"/>
    </ligand>
</feature>
<organism evidence="5 6">
    <name type="scientific">Candidatus Onthenecus intestinigallinarum</name>
    <dbReference type="NCBI Taxonomy" id="2840875"/>
    <lineage>
        <taxon>Bacteria</taxon>
        <taxon>Bacillati</taxon>
        <taxon>Bacillota</taxon>
        <taxon>Clostridia</taxon>
        <taxon>Eubacteriales</taxon>
        <taxon>Candidatus Onthenecus</taxon>
    </lineage>
</organism>
<reference evidence="5" key="2">
    <citation type="journal article" date="2021" name="PeerJ">
        <title>Extensive microbial diversity within the chicken gut microbiome revealed by metagenomics and culture.</title>
        <authorList>
            <person name="Gilroy R."/>
            <person name="Ravi A."/>
            <person name="Getino M."/>
            <person name="Pursley I."/>
            <person name="Horton D.L."/>
            <person name="Alikhan N.F."/>
            <person name="Baker D."/>
            <person name="Gharbi K."/>
            <person name="Hall N."/>
            <person name="Watson M."/>
            <person name="Adriaenssens E.M."/>
            <person name="Foster-Nyarko E."/>
            <person name="Jarju S."/>
            <person name="Secka A."/>
            <person name="Antonio M."/>
            <person name="Oren A."/>
            <person name="Chaudhuri R.R."/>
            <person name="La Ragione R."/>
            <person name="Hildebrand F."/>
            <person name="Pallen M.J."/>
        </authorList>
    </citation>
    <scope>NUCLEOTIDE SEQUENCE</scope>
    <source>
        <strain evidence="5">ChiSxjej2B14-6234</strain>
    </source>
</reference>
<feature type="binding site" evidence="4">
    <location>
        <position position="98"/>
    </location>
    <ligand>
        <name>D-ribulose 5-phosphate</name>
        <dbReference type="ChEBI" id="CHEBI:58121"/>
    </ligand>
</feature>
<evidence type="ECO:0000313" key="5">
    <source>
        <dbReference type="EMBL" id="HIQ70956.1"/>
    </source>
</evidence>
<dbReference type="PANTHER" id="PTHR43732">
    <property type="entry name" value="RIBOSE 5-PHOSPHATE ISOMERASE-RELATED"/>
    <property type="match status" value="1"/>
</dbReference>
<dbReference type="SUPFAM" id="SSF89623">
    <property type="entry name" value="Ribose/Galactose isomerase RpiB/AlsB"/>
    <property type="match status" value="1"/>
</dbReference>
<dbReference type="NCBIfam" id="TIGR01120">
    <property type="entry name" value="rpiB"/>
    <property type="match status" value="1"/>
</dbReference>
<accession>A0A9D1CPL4</accession>
<feature type="active site" description="Proton donor" evidence="3">
    <location>
        <position position="97"/>
    </location>
</feature>
<comment type="caution">
    <text evidence="5">The sequence shown here is derived from an EMBL/GenBank/DDBJ whole genome shotgun (WGS) entry which is preliminary data.</text>
</comment>
<dbReference type="GO" id="GO:0005975">
    <property type="term" value="P:carbohydrate metabolic process"/>
    <property type="evidence" value="ECO:0007669"/>
    <property type="project" value="InterPro"/>
</dbReference>
<comment type="similarity">
    <text evidence="1">Belongs to the LacAB/RpiB family.</text>
</comment>
<protein>
    <submittedName>
        <fullName evidence="5">Ribose 5-phosphate isomerase B</fullName>
        <ecNumber evidence="5">5.3.1.6</ecNumber>
    </submittedName>
</protein>
<keyword evidence="2 5" id="KW-0413">Isomerase</keyword>
<evidence type="ECO:0000256" key="2">
    <source>
        <dbReference type="ARBA" id="ARBA00023235"/>
    </source>
</evidence>
<dbReference type="Pfam" id="PF02502">
    <property type="entry name" value="LacAB_rpiB"/>
    <property type="match status" value="1"/>
</dbReference>
<feature type="binding site" evidence="4">
    <location>
        <begin position="7"/>
        <end position="8"/>
    </location>
    <ligand>
        <name>D-ribulose 5-phosphate</name>
        <dbReference type="ChEBI" id="CHEBI:58121"/>
    </ligand>
</feature>
<feature type="binding site" evidence="4">
    <location>
        <begin position="65"/>
        <end position="69"/>
    </location>
    <ligand>
        <name>D-ribulose 5-phosphate</name>
        <dbReference type="ChEBI" id="CHEBI:58121"/>
    </ligand>
</feature>
<proteinExistence type="inferred from homology"/>